<evidence type="ECO:0000313" key="3">
    <source>
        <dbReference type="Proteomes" id="UP001589654"/>
    </source>
</evidence>
<name>A0ABV5J7G0_9BACT</name>
<keyword evidence="1" id="KW-0812">Transmembrane</keyword>
<dbReference type="EMBL" id="JBHMEW010000063">
    <property type="protein sequence ID" value="MFB9212768.1"/>
    <property type="molecule type" value="Genomic_DNA"/>
</dbReference>
<proteinExistence type="predicted"/>
<keyword evidence="1" id="KW-0472">Membrane</keyword>
<comment type="caution">
    <text evidence="2">The sequence shown here is derived from an EMBL/GenBank/DDBJ whole genome shotgun (WGS) entry which is preliminary data.</text>
</comment>
<feature type="transmembrane region" description="Helical" evidence="1">
    <location>
        <begin position="50"/>
        <end position="71"/>
    </location>
</feature>
<gene>
    <name evidence="2" type="ORF">ACFFUR_13210</name>
</gene>
<feature type="transmembrane region" description="Helical" evidence="1">
    <location>
        <begin position="23"/>
        <end position="44"/>
    </location>
</feature>
<reference evidence="2 3" key="1">
    <citation type="submission" date="2024-09" db="EMBL/GenBank/DDBJ databases">
        <authorList>
            <person name="Sun Q."/>
            <person name="Mori K."/>
        </authorList>
    </citation>
    <scope>NUCLEOTIDE SEQUENCE [LARGE SCALE GENOMIC DNA]</scope>
    <source>
        <strain evidence="2 3">CECT 7682</strain>
    </source>
</reference>
<dbReference type="Proteomes" id="UP001589654">
    <property type="component" value="Unassembled WGS sequence"/>
</dbReference>
<accession>A0ABV5J7G0</accession>
<dbReference type="PANTHER" id="PTHR34980">
    <property type="entry name" value="INNER MEMBRANE PROTEIN-RELATED-RELATED"/>
    <property type="match status" value="1"/>
</dbReference>
<dbReference type="InterPro" id="IPR008523">
    <property type="entry name" value="DUF805"/>
</dbReference>
<dbReference type="PANTHER" id="PTHR34980:SF2">
    <property type="entry name" value="INNER MEMBRANE PROTEIN YHAH-RELATED"/>
    <property type="match status" value="1"/>
</dbReference>
<feature type="transmembrane region" description="Helical" evidence="1">
    <location>
        <begin position="83"/>
        <end position="105"/>
    </location>
</feature>
<sequence>MYYYLKGLHQYADFKGRARRKEYWMFTLFNILISIAAVLLDNLIGWTIGAFTYGPIFLTYLLAIFLPSLGVTVRRLHDIGKSAWLVLIAFIPFIGAIWLLILMVADGDPYPNKYGNNPKMATAEA</sequence>
<dbReference type="Pfam" id="PF05656">
    <property type="entry name" value="DUF805"/>
    <property type="match status" value="1"/>
</dbReference>
<keyword evidence="1" id="KW-1133">Transmembrane helix</keyword>
<evidence type="ECO:0000256" key="1">
    <source>
        <dbReference type="SAM" id="Phobius"/>
    </source>
</evidence>
<evidence type="ECO:0000313" key="2">
    <source>
        <dbReference type="EMBL" id="MFB9212768.1"/>
    </source>
</evidence>
<protein>
    <submittedName>
        <fullName evidence="2">DUF805 domain-containing protein</fullName>
    </submittedName>
</protein>
<keyword evidence="3" id="KW-1185">Reference proteome</keyword>
<dbReference type="RefSeq" id="WP_290247457.1">
    <property type="nucleotide sequence ID" value="NZ_JAUFQT010000001.1"/>
</dbReference>
<organism evidence="2 3">
    <name type="scientific">Echinicola jeungdonensis</name>
    <dbReference type="NCBI Taxonomy" id="709343"/>
    <lineage>
        <taxon>Bacteria</taxon>
        <taxon>Pseudomonadati</taxon>
        <taxon>Bacteroidota</taxon>
        <taxon>Cytophagia</taxon>
        <taxon>Cytophagales</taxon>
        <taxon>Cyclobacteriaceae</taxon>
        <taxon>Echinicola</taxon>
    </lineage>
</organism>